<accession>A0ABW3B8L0</accession>
<evidence type="ECO:0000313" key="1">
    <source>
        <dbReference type="EMBL" id="MFD0799657.1"/>
    </source>
</evidence>
<dbReference type="RefSeq" id="WP_379936642.1">
    <property type="nucleotide sequence ID" value="NZ_JBHTHY010000028.1"/>
</dbReference>
<organism evidence="1 2">
    <name type="scientific">Maribacter chungangensis</name>
    <dbReference type="NCBI Taxonomy" id="1069117"/>
    <lineage>
        <taxon>Bacteria</taxon>
        <taxon>Pseudomonadati</taxon>
        <taxon>Bacteroidota</taxon>
        <taxon>Flavobacteriia</taxon>
        <taxon>Flavobacteriales</taxon>
        <taxon>Flavobacteriaceae</taxon>
        <taxon>Maribacter</taxon>
    </lineage>
</organism>
<name>A0ABW3B8L0_9FLAO</name>
<proteinExistence type="predicted"/>
<reference evidence="2" key="1">
    <citation type="journal article" date="2019" name="Int. J. Syst. Evol. Microbiol.">
        <title>The Global Catalogue of Microorganisms (GCM) 10K type strain sequencing project: providing services to taxonomists for standard genome sequencing and annotation.</title>
        <authorList>
            <consortium name="The Broad Institute Genomics Platform"/>
            <consortium name="The Broad Institute Genome Sequencing Center for Infectious Disease"/>
            <person name="Wu L."/>
            <person name="Ma J."/>
        </authorList>
    </citation>
    <scope>NUCLEOTIDE SEQUENCE [LARGE SCALE GENOMIC DNA]</scope>
    <source>
        <strain evidence="2">CCUG 61948</strain>
    </source>
</reference>
<dbReference type="EMBL" id="JBHTHY010000028">
    <property type="protein sequence ID" value="MFD0799657.1"/>
    <property type="molecule type" value="Genomic_DNA"/>
</dbReference>
<comment type="caution">
    <text evidence="1">The sequence shown here is derived from an EMBL/GenBank/DDBJ whole genome shotgun (WGS) entry which is preliminary data.</text>
</comment>
<evidence type="ECO:0000313" key="2">
    <source>
        <dbReference type="Proteomes" id="UP001597012"/>
    </source>
</evidence>
<sequence length="77" mass="7733">MAIVCLGFIGCSDDDDENKCASCNLLGVAIEACDNGDGTVTVSGGGESEVISGEQLEGQSAAEYVEALEQGCGLLSN</sequence>
<dbReference type="Proteomes" id="UP001597012">
    <property type="component" value="Unassembled WGS sequence"/>
</dbReference>
<gene>
    <name evidence="1" type="ORF">ACFQZJ_19465</name>
</gene>
<protein>
    <recommendedName>
        <fullName evidence="3">Lipoprotein</fullName>
    </recommendedName>
</protein>
<keyword evidence="2" id="KW-1185">Reference proteome</keyword>
<evidence type="ECO:0008006" key="3">
    <source>
        <dbReference type="Google" id="ProtNLM"/>
    </source>
</evidence>